<dbReference type="Pfam" id="PF03004">
    <property type="entry name" value="Transposase_24"/>
    <property type="match status" value="1"/>
</dbReference>
<sequence length="268" mass="30867">MEPSNNVSRAVTKSSWRSWITKDMIESPLHQRQRTSIARNLSDMLSEVRGCEKKGTNNPASFWETWKSHWETEEFKAKSAQCSKDHLSEKGGEGSDHSRHTRGSRTHREHTQQLEDNINANNEFVDQKSENTYDAILSKITSASQPEDGASVPTVAFSQIYLDEVGGVKKMHIYGLGSQPHLYGHVGASYASTSRPPNLGFNARVNECVGQRMQTMKEEMNNEMRSKIREEIRQEMGEEMRHELREEMRQEVQQEMHEQVDQILQERM</sequence>
<reference evidence="2 3" key="1">
    <citation type="submission" date="2023-10" db="EMBL/GenBank/DDBJ databases">
        <title>Genome-Wide Identification Analysis in wild type Solanum Pinnatisectum Reveals Some Genes Defensing Phytophthora Infestans.</title>
        <authorList>
            <person name="Sun C."/>
        </authorList>
    </citation>
    <scope>NUCLEOTIDE SEQUENCE [LARGE SCALE GENOMIC DNA]</scope>
    <source>
        <strain evidence="2">LQN</strain>
        <tissue evidence="2">Leaf</tissue>
    </source>
</reference>
<name>A0AAV9KJI6_9SOLN</name>
<protein>
    <submittedName>
        <fullName evidence="2">Uncharacterized protein</fullName>
    </submittedName>
</protein>
<dbReference type="InterPro" id="IPR004252">
    <property type="entry name" value="Probable_transposase_24"/>
</dbReference>
<organism evidence="2 3">
    <name type="scientific">Solanum pinnatisectum</name>
    <name type="common">tansyleaf nightshade</name>
    <dbReference type="NCBI Taxonomy" id="50273"/>
    <lineage>
        <taxon>Eukaryota</taxon>
        <taxon>Viridiplantae</taxon>
        <taxon>Streptophyta</taxon>
        <taxon>Embryophyta</taxon>
        <taxon>Tracheophyta</taxon>
        <taxon>Spermatophyta</taxon>
        <taxon>Magnoliopsida</taxon>
        <taxon>eudicotyledons</taxon>
        <taxon>Gunneridae</taxon>
        <taxon>Pentapetalae</taxon>
        <taxon>asterids</taxon>
        <taxon>lamiids</taxon>
        <taxon>Solanales</taxon>
        <taxon>Solanaceae</taxon>
        <taxon>Solanoideae</taxon>
        <taxon>Solaneae</taxon>
        <taxon>Solanum</taxon>
    </lineage>
</organism>
<gene>
    <name evidence="2" type="ORF">R3W88_019391</name>
</gene>
<dbReference type="AlphaFoldDB" id="A0AAV9KJI6"/>
<accession>A0AAV9KJI6</accession>
<evidence type="ECO:0000313" key="3">
    <source>
        <dbReference type="Proteomes" id="UP001311915"/>
    </source>
</evidence>
<keyword evidence="3" id="KW-1185">Reference proteome</keyword>
<feature type="compositionally biased region" description="Basic and acidic residues" evidence="1">
    <location>
        <begin position="78"/>
        <end position="98"/>
    </location>
</feature>
<dbReference type="Proteomes" id="UP001311915">
    <property type="component" value="Unassembled WGS sequence"/>
</dbReference>
<feature type="region of interest" description="Disordered" evidence="1">
    <location>
        <begin position="78"/>
        <end position="116"/>
    </location>
</feature>
<feature type="compositionally biased region" description="Basic residues" evidence="1">
    <location>
        <begin position="99"/>
        <end position="108"/>
    </location>
</feature>
<evidence type="ECO:0000256" key="1">
    <source>
        <dbReference type="SAM" id="MobiDB-lite"/>
    </source>
</evidence>
<dbReference type="EMBL" id="JAWPEI010000010">
    <property type="protein sequence ID" value="KAK4713484.1"/>
    <property type="molecule type" value="Genomic_DNA"/>
</dbReference>
<evidence type="ECO:0000313" key="2">
    <source>
        <dbReference type="EMBL" id="KAK4713484.1"/>
    </source>
</evidence>
<proteinExistence type="predicted"/>
<comment type="caution">
    <text evidence="2">The sequence shown here is derived from an EMBL/GenBank/DDBJ whole genome shotgun (WGS) entry which is preliminary data.</text>
</comment>